<dbReference type="EMBL" id="FNAK01000007">
    <property type="protein sequence ID" value="SDE52246.1"/>
    <property type="molecule type" value="Genomic_DNA"/>
</dbReference>
<gene>
    <name evidence="7" type="primary">mraZ</name>
    <name evidence="9" type="ORF">SAMN04488071_3159</name>
</gene>
<dbReference type="Gene3D" id="3.40.1550.20">
    <property type="entry name" value="Transcriptional regulator MraZ domain"/>
    <property type="match status" value="1"/>
</dbReference>
<sequence length="155" mass="16610">MAFFLSTFKNKVDKKGRVSVPAPFRSAVSGGHFPGVVVYRPLNLPCIEGADMAFLEQLSDRLYGDFGPFNPDQMSVATAILAGASQLQFDPEGRVMLPAELREFAGIDGSATFVGLGRKFQIWDTAAYEAHQKEQLALASETAPNLPPFGGGGQA</sequence>
<dbReference type="Pfam" id="PF02381">
    <property type="entry name" value="MraZ"/>
    <property type="match status" value="1"/>
</dbReference>
<dbReference type="GO" id="GO:0005737">
    <property type="term" value="C:cytoplasm"/>
    <property type="evidence" value="ECO:0007669"/>
    <property type="project" value="UniProtKB-UniRule"/>
</dbReference>
<dbReference type="RefSeq" id="WP_068304836.1">
    <property type="nucleotide sequence ID" value="NZ_FNAK01000007.1"/>
</dbReference>
<evidence type="ECO:0000256" key="4">
    <source>
        <dbReference type="ARBA" id="ARBA00023015"/>
    </source>
</evidence>
<dbReference type="InterPro" id="IPR020603">
    <property type="entry name" value="MraZ_dom"/>
</dbReference>
<dbReference type="PROSITE" id="PS51740">
    <property type="entry name" value="SPOVT_ABRB"/>
    <property type="match status" value="1"/>
</dbReference>
<organism evidence="9 10">
    <name type="scientific">Kordiimonas lacus</name>
    <dbReference type="NCBI Taxonomy" id="637679"/>
    <lineage>
        <taxon>Bacteria</taxon>
        <taxon>Pseudomonadati</taxon>
        <taxon>Pseudomonadota</taxon>
        <taxon>Alphaproteobacteria</taxon>
        <taxon>Kordiimonadales</taxon>
        <taxon>Kordiimonadaceae</taxon>
        <taxon>Kordiimonas</taxon>
    </lineage>
</organism>
<dbReference type="CDD" id="cd16320">
    <property type="entry name" value="MraZ_N"/>
    <property type="match status" value="1"/>
</dbReference>
<evidence type="ECO:0000256" key="1">
    <source>
        <dbReference type="ARBA" id="ARBA00013860"/>
    </source>
</evidence>
<keyword evidence="4 7" id="KW-0805">Transcription regulation</keyword>
<reference evidence="9 10" key="1">
    <citation type="submission" date="2016-10" db="EMBL/GenBank/DDBJ databases">
        <authorList>
            <person name="de Groot N.N."/>
        </authorList>
    </citation>
    <scope>NUCLEOTIDE SEQUENCE [LARGE SCALE GENOMIC DNA]</scope>
    <source>
        <strain evidence="9 10">CGMCC 1.9109</strain>
    </source>
</reference>
<keyword evidence="10" id="KW-1185">Reference proteome</keyword>
<dbReference type="SUPFAM" id="SSF89447">
    <property type="entry name" value="AbrB/MazE/MraZ-like"/>
    <property type="match status" value="1"/>
</dbReference>
<evidence type="ECO:0000256" key="7">
    <source>
        <dbReference type="HAMAP-Rule" id="MF_01008"/>
    </source>
</evidence>
<evidence type="ECO:0000313" key="9">
    <source>
        <dbReference type="EMBL" id="SDE52246.1"/>
    </source>
</evidence>
<comment type="subunit">
    <text evidence="7">Forms oligomers.</text>
</comment>
<dbReference type="InterPro" id="IPR035642">
    <property type="entry name" value="MraZ_N"/>
</dbReference>
<dbReference type="STRING" id="637679.GCA_001550055_02147"/>
<proteinExistence type="inferred from homology"/>
<keyword evidence="2 7" id="KW-0963">Cytoplasm</keyword>
<keyword evidence="5 7" id="KW-0238">DNA-binding</keyword>
<dbReference type="GO" id="GO:0000976">
    <property type="term" value="F:transcription cis-regulatory region binding"/>
    <property type="evidence" value="ECO:0007669"/>
    <property type="project" value="TreeGrafter"/>
</dbReference>
<dbReference type="InterPro" id="IPR003444">
    <property type="entry name" value="MraZ"/>
</dbReference>
<evidence type="ECO:0000256" key="5">
    <source>
        <dbReference type="ARBA" id="ARBA00023125"/>
    </source>
</evidence>
<dbReference type="GO" id="GO:0009295">
    <property type="term" value="C:nucleoid"/>
    <property type="evidence" value="ECO:0007669"/>
    <property type="project" value="UniProtKB-SubCell"/>
</dbReference>
<accession>A0A1G7DM88</accession>
<dbReference type="AlphaFoldDB" id="A0A1G7DM88"/>
<comment type="similarity">
    <text evidence="7">Belongs to the MraZ family.</text>
</comment>
<keyword evidence="3" id="KW-0677">Repeat</keyword>
<dbReference type="GO" id="GO:0003700">
    <property type="term" value="F:DNA-binding transcription factor activity"/>
    <property type="evidence" value="ECO:0007669"/>
    <property type="project" value="UniProtKB-UniRule"/>
</dbReference>
<comment type="subcellular location">
    <subcellularLocation>
        <location evidence="7">Cytoplasm</location>
        <location evidence="7">Nucleoid</location>
    </subcellularLocation>
</comment>
<evidence type="ECO:0000256" key="2">
    <source>
        <dbReference type="ARBA" id="ARBA00022490"/>
    </source>
</evidence>
<name>A0A1G7DM88_9PROT</name>
<evidence type="ECO:0000256" key="6">
    <source>
        <dbReference type="ARBA" id="ARBA00023163"/>
    </source>
</evidence>
<dbReference type="OrthoDB" id="9807753at2"/>
<dbReference type="InterPro" id="IPR007159">
    <property type="entry name" value="SpoVT-AbrB_dom"/>
</dbReference>
<evidence type="ECO:0000256" key="3">
    <source>
        <dbReference type="ARBA" id="ARBA00022737"/>
    </source>
</evidence>
<dbReference type="GO" id="GO:2000143">
    <property type="term" value="P:negative regulation of DNA-templated transcription initiation"/>
    <property type="evidence" value="ECO:0007669"/>
    <property type="project" value="TreeGrafter"/>
</dbReference>
<dbReference type="InterPro" id="IPR035644">
    <property type="entry name" value="MraZ_C"/>
</dbReference>
<dbReference type="HAMAP" id="MF_01008">
    <property type="entry name" value="MraZ"/>
    <property type="match status" value="1"/>
</dbReference>
<keyword evidence="6 7" id="KW-0804">Transcription</keyword>
<dbReference type="InterPro" id="IPR037914">
    <property type="entry name" value="SpoVT-AbrB_sf"/>
</dbReference>
<evidence type="ECO:0000259" key="8">
    <source>
        <dbReference type="PROSITE" id="PS51740"/>
    </source>
</evidence>
<dbReference type="Proteomes" id="UP000183685">
    <property type="component" value="Unassembled WGS sequence"/>
</dbReference>
<dbReference type="PANTHER" id="PTHR34701">
    <property type="entry name" value="TRANSCRIPTIONAL REGULATOR MRAZ"/>
    <property type="match status" value="1"/>
</dbReference>
<feature type="domain" description="SpoVT-AbrB" evidence="8">
    <location>
        <begin position="84"/>
        <end position="127"/>
    </location>
</feature>
<evidence type="ECO:0000313" key="10">
    <source>
        <dbReference type="Proteomes" id="UP000183685"/>
    </source>
</evidence>
<dbReference type="CDD" id="cd16321">
    <property type="entry name" value="MraZ_C"/>
    <property type="match status" value="1"/>
</dbReference>
<dbReference type="InterPro" id="IPR038619">
    <property type="entry name" value="MraZ_sf"/>
</dbReference>
<protein>
    <recommendedName>
        <fullName evidence="1 7">Transcriptional regulator MraZ</fullName>
    </recommendedName>
</protein>
<dbReference type="PANTHER" id="PTHR34701:SF1">
    <property type="entry name" value="TRANSCRIPTIONAL REGULATOR MRAZ"/>
    <property type="match status" value="1"/>
</dbReference>